<protein>
    <submittedName>
        <fullName evidence="2">Uncharacterized protein</fullName>
    </submittedName>
</protein>
<accession>A0A9P7A5D1</accession>
<dbReference type="OrthoDB" id="2996389at2759"/>
<evidence type="ECO:0000256" key="1">
    <source>
        <dbReference type="SAM" id="MobiDB-lite"/>
    </source>
</evidence>
<dbReference type="Proteomes" id="UP000714275">
    <property type="component" value="Unassembled WGS sequence"/>
</dbReference>
<dbReference type="AlphaFoldDB" id="A0A9P7A5D1"/>
<organism evidence="2 3">
    <name type="scientific">Suillus placidus</name>
    <dbReference type="NCBI Taxonomy" id="48579"/>
    <lineage>
        <taxon>Eukaryota</taxon>
        <taxon>Fungi</taxon>
        <taxon>Dikarya</taxon>
        <taxon>Basidiomycota</taxon>
        <taxon>Agaricomycotina</taxon>
        <taxon>Agaricomycetes</taxon>
        <taxon>Agaricomycetidae</taxon>
        <taxon>Boletales</taxon>
        <taxon>Suillineae</taxon>
        <taxon>Suillaceae</taxon>
        <taxon>Suillus</taxon>
    </lineage>
</organism>
<proteinExistence type="predicted"/>
<evidence type="ECO:0000313" key="3">
    <source>
        <dbReference type="Proteomes" id="UP000714275"/>
    </source>
</evidence>
<evidence type="ECO:0000313" key="2">
    <source>
        <dbReference type="EMBL" id="KAG1782052.1"/>
    </source>
</evidence>
<keyword evidence="3" id="KW-1185">Reference proteome</keyword>
<comment type="caution">
    <text evidence="2">The sequence shown here is derived from an EMBL/GenBank/DDBJ whole genome shotgun (WGS) entry which is preliminary data.</text>
</comment>
<feature type="region of interest" description="Disordered" evidence="1">
    <location>
        <begin position="275"/>
        <end position="306"/>
    </location>
</feature>
<feature type="compositionally biased region" description="Polar residues" evidence="1">
    <location>
        <begin position="226"/>
        <end position="246"/>
    </location>
</feature>
<gene>
    <name evidence="2" type="ORF">EV702DRAFT_505263</name>
</gene>
<dbReference type="EMBL" id="JABBWD010000004">
    <property type="protein sequence ID" value="KAG1782052.1"/>
    <property type="molecule type" value="Genomic_DNA"/>
</dbReference>
<feature type="compositionally biased region" description="Basic and acidic residues" evidence="1">
    <location>
        <begin position="289"/>
        <end position="298"/>
    </location>
</feature>
<name>A0A9P7A5D1_9AGAM</name>
<feature type="region of interest" description="Disordered" evidence="1">
    <location>
        <begin position="207"/>
        <end position="251"/>
    </location>
</feature>
<reference evidence="2" key="1">
    <citation type="journal article" date="2020" name="New Phytol.">
        <title>Comparative genomics reveals dynamic genome evolution in host specialist ectomycorrhizal fungi.</title>
        <authorList>
            <person name="Lofgren L.A."/>
            <person name="Nguyen N.H."/>
            <person name="Vilgalys R."/>
            <person name="Ruytinx J."/>
            <person name="Liao H.L."/>
            <person name="Branco S."/>
            <person name="Kuo A."/>
            <person name="LaButti K."/>
            <person name="Lipzen A."/>
            <person name="Andreopoulos W."/>
            <person name="Pangilinan J."/>
            <person name="Riley R."/>
            <person name="Hundley H."/>
            <person name="Na H."/>
            <person name="Barry K."/>
            <person name="Grigoriev I.V."/>
            <person name="Stajich J.E."/>
            <person name="Kennedy P.G."/>
        </authorList>
    </citation>
    <scope>NUCLEOTIDE SEQUENCE</scope>
    <source>
        <strain evidence="2">DOB743</strain>
    </source>
</reference>
<sequence>MAKSKTGPPYTGRNAEYVVVTTPWGMNRVPRSRVPQDFNRLAAWVQLILQDKDIDAKVQCVFGMGTRDEVIVQLPYGTDIQPLLGEHKLAIISKRWDGNPNDDRASCFFEYNFRNNGDPSNHNWAEECPDVTPEVVPPVKTPYPEPGWAEPPRSIRSLVFPIPPRPLLPTPEAEPTPIPVPTTIPVPVFQETNHLPLVPPHTAPANITSAFKPYEPPTQHPAHGTFINQTNQPGNPSADRQSNQPTPAEGEYVSAQKYMKKLDPYQEEEDALALLRTPPRDSQSNSKPVKLEDVKREPSNMGFEPSKRLVLGPLPISLTQAEYKPSPQLIDAINKLIQKQNEEQKIAVCEGSSITDGSLPVPSTSYQPSAELVDAVDKILEQNLDKKPFTKSSPQRLQDSRQKPRVSLPIFSTSLRDIAYLRISATCRVDECN</sequence>